<feature type="domain" description="Histidine kinase" evidence="13">
    <location>
        <begin position="683"/>
        <end position="900"/>
    </location>
</feature>
<dbReference type="PANTHER" id="PTHR43047">
    <property type="entry name" value="TWO-COMPONENT HISTIDINE PROTEIN KINASE"/>
    <property type="match status" value="1"/>
</dbReference>
<dbReference type="PROSITE" id="PS50109">
    <property type="entry name" value="HIS_KIN"/>
    <property type="match status" value="1"/>
</dbReference>
<dbReference type="RefSeq" id="WP_182583992.1">
    <property type="nucleotide sequence ID" value="NZ_JABVCQ010000017.1"/>
</dbReference>
<dbReference type="PROSITE" id="PS50112">
    <property type="entry name" value="PAS"/>
    <property type="match status" value="2"/>
</dbReference>
<keyword evidence="9" id="KW-0902">Two-component regulatory system</keyword>
<feature type="domain" description="PAC" evidence="16">
    <location>
        <begin position="222"/>
        <end position="276"/>
    </location>
</feature>
<evidence type="ECO:0000256" key="12">
    <source>
        <dbReference type="SAM" id="Coils"/>
    </source>
</evidence>
<dbReference type="Pfam" id="PF00072">
    <property type="entry name" value="Response_reg"/>
    <property type="match status" value="1"/>
</dbReference>
<dbReference type="SMART" id="SM00388">
    <property type="entry name" value="HisKA"/>
    <property type="match status" value="1"/>
</dbReference>
<evidence type="ECO:0000313" key="18">
    <source>
        <dbReference type="Proteomes" id="UP000548632"/>
    </source>
</evidence>
<evidence type="ECO:0000256" key="2">
    <source>
        <dbReference type="ARBA" id="ARBA00004370"/>
    </source>
</evidence>
<dbReference type="CDD" id="cd00082">
    <property type="entry name" value="HisKA"/>
    <property type="match status" value="1"/>
</dbReference>
<keyword evidence="10" id="KW-0472">Membrane</keyword>
<reference evidence="17 18" key="1">
    <citation type="journal article" date="2020" name="Arch. Microbiol.">
        <title>The genome sequence of the giant phototrophic gammaproteobacterium Thiospirillum jenense gives insight into its physiological properties and phylogenetic relationships.</title>
        <authorList>
            <person name="Imhoff J.F."/>
            <person name="Meyer T.E."/>
            <person name="Kyndt J.A."/>
        </authorList>
    </citation>
    <scope>NUCLEOTIDE SEQUENCE [LARGE SCALE GENOMIC DNA]</scope>
    <source>
        <strain evidence="17 18">DSM 216</strain>
    </source>
</reference>
<dbReference type="InterPro" id="IPR036890">
    <property type="entry name" value="HATPase_C_sf"/>
</dbReference>
<dbReference type="InterPro" id="IPR000014">
    <property type="entry name" value="PAS"/>
</dbReference>
<dbReference type="SMART" id="SM00448">
    <property type="entry name" value="REC"/>
    <property type="match status" value="1"/>
</dbReference>
<evidence type="ECO:0000256" key="8">
    <source>
        <dbReference type="ARBA" id="ARBA00022840"/>
    </source>
</evidence>
<dbReference type="SMART" id="SM00091">
    <property type="entry name" value="PAS"/>
    <property type="match status" value="5"/>
</dbReference>
<protein>
    <recommendedName>
        <fullName evidence="3">histidine kinase</fullName>
        <ecNumber evidence="3">2.7.13.3</ecNumber>
    </recommendedName>
</protein>
<feature type="coiled-coil region" evidence="12">
    <location>
        <begin position="656"/>
        <end position="683"/>
    </location>
</feature>
<evidence type="ECO:0000259" key="14">
    <source>
        <dbReference type="PROSITE" id="PS50110"/>
    </source>
</evidence>
<keyword evidence="12" id="KW-0175">Coiled coil</keyword>
<dbReference type="PANTHER" id="PTHR43047:SF72">
    <property type="entry name" value="OSMOSENSING HISTIDINE PROTEIN KINASE SLN1"/>
    <property type="match status" value="1"/>
</dbReference>
<evidence type="ECO:0000259" key="13">
    <source>
        <dbReference type="PROSITE" id="PS50109"/>
    </source>
</evidence>
<dbReference type="InterPro" id="IPR004358">
    <property type="entry name" value="Sig_transdc_His_kin-like_C"/>
</dbReference>
<evidence type="ECO:0000256" key="5">
    <source>
        <dbReference type="ARBA" id="ARBA00022679"/>
    </source>
</evidence>
<keyword evidence="6" id="KW-0547">Nucleotide-binding</keyword>
<gene>
    <name evidence="17" type="ORF">HUK38_08990</name>
</gene>
<dbReference type="InterPro" id="IPR003661">
    <property type="entry name" value="HisK_dim/P_dom"/>
</dbReference>
<dbReference type="InterPro" id="IPR000700">
    <property type="entry name" value="PAS-assoc_C"/>
</dbReference>
<dbReference type="Gene3D" id="2.10.70.100">
    <property type="match status" value="1"/>
</dbReference>
<dbReference type="AlphaFoldDB" id="A0A839HH58"/>
<dbReference type="GO" id="GO:0000155">
    <property type="term" value="F:phosphorelay sensor kinase activity"/>
    <property type="evidence" value="ECO:0007669"/>
    <property type="project" value="InterPro"/>
</dbReference>
<dbReference type="Proteomes" id="UP000548632">
    <property type="component" value="Unassembled WGS sequence"/>
</dbReference>
<dbReference type="EMBL" id="JABVCQ010000017">
    <property type="protein sequence ID" value="MBB1126367.1"/>
    <property type="molecule type" value="Genomic_DNA"/>
</dbReference>
<dbReference type="Pfam" id="PF00989">
    <property type="entry name" value="PAS"/>
    <property type="match status" value="1"/>
</dbReference>
<keyword evidence="18" id="KW-1185">Reference proteome</keyword>
<feature type="modified residue" description="4-aspartylphosphate" evidence="11">
    <location>
        <position position="976"/>
    </location>
</feature>
<dbReference type="SUPFAM" id="SSF52172">
    <property type="entry name" value="CheY-like"/>
    <property type="match status" value="1"/>
</dbReference>
<keyword evidence="7" id="KW-0418">Kinase</keyword>
<dbReference type="InterPro" id="IPR035965">
    <property type="entry name" value="PAS-like_dom_sf"/>
</dbReference>
<dbReference type="Gene3D" id="3.30.450.20">
    <property type="entry name" value="PAS domain"/>
    <property type="match status" value="5"/>
</dbReference>
<comment type="subcellular location">
    <subcellularLocation>
        <location evidence="2">Membrane</location>
    </subcellularLocation>
</comment>
<dbReference type="NCBIfam" id="TIGR00229">
    <property type="entry name" value="sensory_box"/>
    <property type="match status" value="3"/>
</dbReference>
<dbReference type="Pfam" id="PF02518">
    <property type="entry name" value="HATPase_c"/>
    <property type="match status" value="1"/>
</dbReference>
<dbReference type="CDD" id="cd00130">
    <property type="entry name" value="PAS"/>
    <property type="match status" value="4"/>
</dbReference>
<evidence type="ECO:0000313" key="17">
    <source>
        <dbReference type="EMBL" id="MBB1126367.1"/>
    </source>
</evidence>
<evidence type="ECO:0000256" key="4">
    <source>
        <dbReference type="ARBA" id="ARBA00022553"/>
    </source>
</evidence>
<evidence type="ECO:0000256" key="3">
    <source>
        <dbReference type="ARBA" id="ARBA00012438"/>
    </source>
</evidence>
<dbReference type="InterPro" id="IPR001610">
    <property type="entry name" value="PAC"/>
</dbReference>
<dbReference type="GO" id="GO:0006355">
    <property type="term" value="P:regulation of DNA-templated transcription"/>
    <property type="evidence" value="ECO:0007669"/>
    <property type="project" value="InterPro"/>
</dbReference>
<dbReference type="FunFam" id="3.30.565.10:FF:000006">
    <property type="entry name" value="Sensor histidine kinase WalK"/>
    <property type="match status" value="1"/>
</dbReference>
<dbReference type="Gene3D" id="3.30.565.10">
    <property type="entry name" value="Histidine kinase-like ATPase, C-terminal domain"/>
    <property type="match status" value="1"/>
</dbReference>
<name>A0A839HH58_9GAMM</name>
<dbReference type="EC" id="2.7.13.3" evidence="3"/>
<dbReference type="InterPro" id="IPR011006">
    <property type="entry name" value="CheY-like_superfamily"/>
</dbReference>
<comment type="caution">
    <text evidence="17">The sequence shown here is derived from an EMBL/GenBank/DDBJ whole genome shotgun (WGS) entry which is preliminary data.</text>
</comment>
<dbReference type="InterPro" id="IPR013767">
    <property type="entry name" value="PAS_fold"/>
</dbReference>
<evidence type="ECO:0000256" key="9">
    <source>
        <dbReference type="ARBA" id="ARBA00023012"/>
    </source>
</evidence>
<evidence type="ECO:0000256" key="7">
    <source>
        <dbReference type="ARBA" id="ARBA00022777"/>
    </source>
</evidence>
<dbReference type="InterPro" id="IPR001789">
    <property type="entry name" value="Sig_transdc_resp-reg_receiver"/>
</dbReference>
<dbReference type="Pfam" id="PF00512">
    <property type="entry name" value="HisKA"/>
    <property type="match status" value="1"/>
</dbReference>
<organism evidence="17 18">
    <name type="scientific">Thiospirillum jenense</name>
    <dbReference type="NCBI Taxonomy" id="1653858"/>
    <lineage>
        <taxon>Bacteria</taxon>
        <taxon>Pseudomonadati</taxon>
        <taxon>Pseudomonadota</taxon>
        <taxon>Gammaproteobacteria</taxon>
        <taxon>Chromatiales</taxon>
        <taxon>Chromatiaceae</taxon>
        <taxon>Thiospirillum</taxon>
    </lineage>
</organism>
<keyword evidence="4 11" id="KW-0597">Phosphoprotein</keyword>
<dbReference type="InterPro" id="IPR036097">
    <property type="entry name" value="HisK_dim/P_sf"/>
</dbReference>
<dbReference type="PROSITE" id="PS50113">
    <property type="entry name" value="PAC"/>
    <property type="match status" value="4"/>
</dbReference>
<evidence type="ECO:0000256" key="6">
    <source>
        <dbReference type="ARBA" id="ARBA00022741"/>
    </source>
</evidence>
<dbReference type="SUPFAM" id="SSF55785">
    <property type="entry name" value="PYP-like sensor domain (PAS domain)"/>
    <property type="match status" value="4"/>
</dbReference>
<keyword evidence="8" id="KW-0067">ATP-binding</keyword>
<feature type="domain" description="PAC" evidence="16">
    <location>
        <begin position="350"/>
        <end position="400"/>
    </location>
</feature>
<dbReference type="Gene3D" id="1.10.287.130">
    <property type="match status" value="1"/>
</dbReference>
<evidence type="ECO:0000256" key="11">
    <source>
        <dbReference type="PROSITE-ProRule" id="PRU00169"/>
    </source>
</evidence>
<dbReference type="GO" id="GO:0005524">
    <property type="term" value="F:ATP binding"/>
    <property type="evidence" value="ECO:0007669"/>
    <property type="project" value="UniProtKB-KW"/>
</dbReference>
<dbReference type="SMART" id="SM00086">
    <property type="entry name" value="PAC"/>
    <property type="match status" value="4"/>
</dbReference>
<evidence type="ECO:0000259" key="16">
    <source>
        <dbReference type="PROSITE" id="PS50113"/>
    </source>
</evidence>
<evidence type="ECO:0000259" key="15">
    <source>
        <dbReference type="PROSITE" id="PS50112"/>
    </source>
</evidence>
<comment type="catalytic activity">
    <reaction evidence="1">
        <text>ATP + protein L-histidine = ADP + protein N-phospho-L-histidine.</text>
        <dbReference type="EC" id="2.7.13.3"/>
    </reaction>
</comment>
<evidence type="ECO:0000256" key="10">
    <source>
        <dbReference type="ARBA" id="ARBA00023136"/>
    </source>
</evidence>
<dbReference type="SMART" id="SM00387">
    <property type="entry name" value="HATPase_c"/>
    <property type="match status" value="1"/>
</dbReference>
<feature type="domain" description="PAS" evidence="15">
    <location>
        <begin position="277"/>
        <end position="347"/>
    </location>
</feature>
<dbReference type="Pfam" id="PF13426">
    <property type="entry name" value="PAS_9"/>
    <property type="match status" value="2"/>
</dbReference>
<evidence type="ECO:0000256" key="1">
    <source>
        <dbReference type="ARBA" id="ARBA00000085"/>
    </source>
</evidence>
<dbReference type="GO" id="GO:0005886">
    <property type="term" value="C:plasma membrane"/>
    <property type="evidence" value="ECO:0007669"/>
    <property type="project" value="UniProtKB-ARBA"/>
</dbReference>
<dbReference type="InterPro" id="IPR005467">
    <property type="entry name" value="His_kinase_dom"/>
</dbReference>
<dbReference type="GO" id="GO:0009927">
    <property type="term" value="F:histidine phosphotransfer kinase activity"/>
    <property type="evidence" value="ECO:0007669"/>
    <property type="project" value="TreeGrafter"/>
</dbReference>
<dbReference type="Pfam" id="PF08447">
    <property type="entry name" value="PAS_3"/>
    <property type="match status" value="1"/>
</dbReference>
<dbReference type="InterPro" id="IPR003594">
    <property type="entry name" value="HATPase_dom"/>
</dbReference>
<dbReference type="InterPro" id="IPR013655">
    <property type="entry name" value="PAS_fold_3"/>
</dbReference>
<proteinExistence type="predicted"/>
<dbReference type="PRINTS" id="PR00344">
    <property type="entry name" value="BCTRLSENSOR"/>
</dbReference>
<keyword evidence="5" id="KW-0808">Transferase</keyword>
<feature type="domain" description="PAC" evidence="16">
    <location>
        <begin position="614"/>
        <end position="665"/>
    </location>
</feature>
<dbReference type="SUPFAM" id="SSF47384">
    <property type="entry name" value="Homodimeric domain of signal transducing histidine kinase"/>
    <property type="match status" value="1"/>
</dbReference>
<dbReference type="Pfam" id="PF13188">
    <property type="entry name" value="PAS_8"/>
    <property type="match status" value="1"/>
</dbReference>
<accession>A0A839HH58</accession>
<dbReference type="SUPFAM" id="SSF55874">
    <property type="entry name" value="ATPase domain of HSP90 chaperone/DNA topoisomerase II/histidine kinase"/>
    <property type="match status" value="1"/>
</dbReference>
<feature type="domain" description="PAC" evidence="16">
    <location>
        <begin position="476"/>
        <end position="528"/>
    </location>
</feature>
<dbReference type="Gene3D" id="3.40.50.2300">
    <property type="match status" value="1"/>
</dbReference>
<feature type="domain" description="PAS" evidence="15">
    <location>
        <begin position="148"/>
        <end position="221"/>
    </location>
</feature>
<dbReference type="FunFam" id="1.10.287.130:FF:000038">
    <property type="entry name" value="Sensory transduction histidine kinase"/>
    <property type="match status" value="1"/>
</dbReference>
<feature type="domain" description="Response regulatory" evidence="14">
    <location>
        <begin position="926"/>
        <end position="1043"/>
    </location>
</feature>
<dbReference type="PROSITE" id="PS50110">
    <property type="entry name" value="RESPONSE_REGULATORY"/>
    <property type="match status" value="1"/>
</dbReference>
<sequence length="1051" mass="117428">MSSSVAHLLNKFDLQHLFDALAEGVIIADLNGCLRFCNKTAQHLLENSACQDAVTQPNAPLVGLALALTPDGLPLIAEDLPLARALRGEIIQSMQLYPHGNHIHTPQPLLISAHPLFDNAQCCCGAIMTLIPTSIPQLTFSSAPPIDVSHLLVKAIEELDNGISIADARAPDMPIIYANPGFARLTGYTIENVIGKNCRFLHRNDEDQIGLGQLRTALRDGRKTEVILRNYRQDGSLFWNRLMVAPLHDEYGGISHFFGIQQDITTMINAQEALRNERDFIRMALESIPTLFIMIDEQANLLAFNNKVCEVSGYDTRDLYHMTLLDFFAGEERERALVAIAEGFEKRAPVSLELRLITQAGTRVPIYYTAVRRIHDGRPVLIGTGQDVSEYRSLLESLQLSEERLSRSHAFANIGLWDWNILVNEVYWSDRIPELLGSTESRLGFSFEDFFNAVHPLDRLHLRQCLDRCVEGQDVLDEEFRVQWPDGSLRWMLARGNVVHNIDGRPLRMFGVVQDITALKHAEFVEKRARQQIQSIIDSLWALICVVDEQGVILSLNRSWQQYAYRFGDGSHRLTIGGNYLQLCDNLSTQHHRTDMTTLAQGVRDVLAGQLRGFETEIRVPRADKEETHLVRITPLQGANENHPRVVINHQDITASRQIEADLRQAKEEAERASQAKSEFLSSMSHELRTPMNAVLGFAQLLEHDSDLNAEQIENVEEILRAGKHLLELINEILDLARIESGKIELSLEPILLSEIVTECVTLLAPLARQQSIQILANITSDIHLISDRIRLKQVIINLLSNAIKYNRPAGIVRIDTVPAGELNAMTRLQITDTGLGIPAVHIDDLFQPFARLRRDEYQEGTGIGLAVCRRLVEAMGGRIGVVSQVNEGSQFWIELPRANTMTAVTIDVDSTEYEAIETPPIKYRTILQIEDNSANLKLVERLLARYPGVRGLSAQTAALGIDIARNQQPDLILMDINMPGMDGYTALRILHTDAATQHIPVVALTANATARDIENGLAAGFAAYLTKPFNIKQLTDTLAHLLADIDLSTD</sequence>